<dbReference type="Gene3D" id="3.30.559.10">
    <property type="entry name" value="Chloramphenicol acetyltransferase-like domain"/>
    <property type="match status" value="2"/>
</dbReference>
<sequence>MASMEATPCETVSQQTISLSVPDAVAPKNWSTEVLFWHLQDTDTFEKAKHDLEMGLGRLLADVPILLGKLARGPKDHPLDIVIKINEGASVAFPHEDAANVPDIPPMGELLSNGLPLMDALRKAVTPATSLEPVVEGSAVFCTKLTRLKDGAALAVGFSHVLTDGITASMMERIWAMHTLHVSRGLPFRKYKLETPDEEIRARLSTPARCDTEADLDSFLEVVSATEARSHLHKDVASAKEAANRTRAIMMGHLAELGEKPEARGFALWKFTPEKLIALKKAASGHDAEDWISTLDALTALFWSRVACALGENVHNHQKSRCIFMISTRQRLQPSVPNEYIGNVFSPAVAACSISTLITHEVGLKAAAQSMRKASKEWTQSRWEAWLSKIISLPADQALSVDRKTFLQKHDFSFNDYSRFQSNDIDWGTHLGRVARTRYLKRALPAGAFGAHVHPRLPDGSLEVSLVCSDELRRRLQKDPVFMRYAELMCFHT</sequence>
<evidence type="ECO:0000256" key="1">
    <source>
        <dbReference type="ARBA" id="ARBA00022679"/>
    </source>
</evidence>
<dbReference type="OMA" id="MERIWAM"/>
<gene>
    <name evidence="2" type="ORF">DOTSEDRAFT_73802</name>
</gene>
<evidence type="ECO:0000313" key="2">
    <source>
        <dbReference type="EMBL" id="EME41508.1"/>
    </source>
</evidence>
<dbReference type="Proteomes" id="UP000016933">
    <property type="component" value="Unassembled WGS sequence"/>
</dbReference>
<dbReference type="HOGENOM" id="CLU_547608_0_0_1"/>
<dbReference type="PANTHER" id="PTHR31896:SF64">
    <property type="entry name" value="TRICHOTHECENE 3-O-ACETYLTRANSFERASE"/>
    <property type="match status" value="1"/>
</dbReference>
<dbReference type="GO" id="GO:0016740">
    <property type="term" value="F:transferase activity"/>
    <property type="evidence" value="ECO:0007669"/>
    <property type="project" value="UniProtKB-KW"/>
</dbReference>
<keyword evidence="3" id="KW-1185">Reference proteome</keyword>
<dbReference type="EMBL" id="KB446542">
    <property type="protein sequence ID" value="EME41508.1"/>
    <property type="molecule type" value="Genomic_DNA"/>
</dbReference>
<evidence type="ECO:0000313" key="3">
    <source>
        <dbReference type="Proteomes" id="UP000016933"/>
    </source>
</evidence>
<dbReference type="InterPro" id="IPR051283">
    <property type="entry name" value="Sec_Metabolite_Acyltrans"/>
</dbReference>
<organism evidence="2 3">
    <name type="scientific">Dothistroma septosporum (strain NZE10 / CBS 128990)</name>
    <name type="common">Red band needle blight fungus</name>
    <name type="synonym">Mycosphaerella pini</name>
    <dbReference type="NCBI Taxonomy" id="675120"/>
    <lineage>
        <taxon>Eukaryota</taxon>
        <taxon>Fungi</taxon>
        <taxon>Dikarya</taxon>
        <taxon>Ascomycota</taxon>
        <taxon>Pezizomycotina</taxon>
        <taxon>Dothideomycetes</taxon>
        <taxon>Dothideomycetidae</taxon>
        <taxon>Mycosphaerellales</taxon>
        <taxon>Mycosphaerellaceae</taxon>
        <taxon>Dothistroma</taxon>
    </lineage>
</organism>
<reference evidence="2" key="1">
    <citation type="journal article" date="2012" name="PLoS Pathog.">
        <title>Diverse lifestyles and strategies of plant pathogenesis encoded in the genomes of eighteen Dothideomycetes fungi.</title>
        <authorList>
            <person name="Ohm R.A."/>
            <person name="Feau N."/>
            <person name="Henrissat B."/>
            <person name="Schoch C.L."/>
            <person name="Horwitz B.A."/>
            <person name="Barry K.W."/>
            <person name="Condon B.J."/>
            <person name="Copeland A.C."/>
            <person name="Dhillon B."/>
            <person name="Glaser F."/>
            <person name="Hesse C.N."/>
            <person name="Kosti I."/>
            <person name="LaButti K."/>
            <person name="Lindquist E.A."/>
            <person name="Lucas S."/>
            <person name="Salamov A.A."/>
            <person name="Bradshaw R.E."/>
            <person name="Ciuffetti L."/>
            <person name="Hamelin R.C."/>
            <person name="Kema G.H.J."/>
            <person name="Lawrence C."/>
            <person name="Scott J.A."/>
            <person name="Spatafora J.W."/>
            <person name="Turgeon B.G."/>
            <person name="de Wit P.J.G.M."/>
            <person name="Zhong S."/>
            <person name="Goodwin S.B."/>
            <person name="Grigoriev I.V."/>
        </authorList>
    </citation>
    <scope>NUCLEOTIDE SEQUENCE [LARGE SCALE GENOMIC DNA]</scope>
    <source>
        <strain evidence="2">NZE10</strain>
    </source>
</reference>
<dbReference type="OrthoDB" id="1862401at2759"/>
<proteinExistence type="predicted"/>
<dbReference type="Pfam" id="PF02458">
    <property type="entry name" value="Transferase"/>
    <property type="match status" value="1"/>
</dbReference>
<dbReference type="STRING" id="675120.N1PFV8"/>
<dbReference type="InterPro" id="IPR023213">
    <property type="entry name" value="CAT-like_dom_sf"/>
</dbReference>
<dbReference type="AlphaFoldDB" id="N1PFV8"/>
<accession>N1PFV8</accession>
<protein>
    <submittedName>
        <fullName evidence="2">Uncharacterized protein</fullName>
    </submittedName>
</protein>
<keyword evidence="1" id="KW-0808">Transferase</keyword>
<dbReference type="PANTHER" id="PTHR31896">
    <property type="entry name" value="FAMILY REGULATORY PROTEIN, PUTATIVE (AFU_ORTHOLOGUE AFUA_3G14730)-RELATED"/>
    <property type="match status" value="1"/>
</dbReference>
<reference evidence="2" key="2">
    <citation type="submission" date="2012-09" db="EMBL/GenBank/DDBJ databases">
        <title>The Genomes of the Fungal Plant Pathogens Cladosporium fulvum and Dothistroma septosporum Reveal Adaptation to Different Hosts and Lifestyles but also Signatures of Common Ancestry.</title>
        <authorList>
            <consortium name="DOE Joint Genome Institute"/>
            <person name="de Wit P.J.G.M."/>
            <person name="van der Burgt A."/>
            <person name="Okmen B."/>
            <person name="Stergiopoulos I."/>
            <person name="Abd-Elsalam K."/>
            <person name="Aerts A.L."/>
            <person name="Bahkali A.H.A."/>
            <person name="Beenen H.G."/>
            <person name="Chettri P."/>
            <person name="Cox M.P."/>
            <person name="Datema E."/>
            <person name="de Vries R.P."/>
            <person name="Dhillon B."/>
            <person name="Ganley A.R."/>
            <person name="Griffiths S."/>
            <person name="Guo Y."/>
            <person name="Hamelin R.C."/>
            <person name="Henrissat B."/>
            <person name="Kabir M.S."/>
            <person name="Jashni M.K."/>
            <person name="Kema G."/>
            <person name="Klaubauf S."/>
            <person name="Lapidus A."/>
            <person name="Levasseur A."/>
            <person name="Lindquist E."/>
            <person name="Mehrabi R."/>
            <person name="Ohm R.A."/>
            <person name="Owen T.J."/>
            <person name="Salamov A."/>
            <person name="Schwelm A."/>
            <person name="Schijlen E."/>
            <person name="Sun H."/>
            <person name="den Burg H.A."/>
            <person name="van Ham R.C.H.J."/>
            <person name="Zhang S."/>
            <person name="Goodwin S.B."/>
            <person name="Grigoriev I.V."/>
            <person name="Collemare J."/>
            <person name="Bradshaw R.E."/>
        </authorList>
    </citation>
    <scope>NUCLEOTIDE SEQUENCE</scope>
    <source>
        <strain evidence="2">NZE10</strain>
    </source>
</reference>
<name>N1PFV8_DOTSN</name>
<dbReference type="eggNOG" id="ENOG502T2XZ">
    <property type="taxonomic scope" value="Eukaryota"/>
</dbReference>